<keyword evidence="5" id="KW-0479">Metal-binding</keyword>
<evidence type="ECO:0000256" key="6">
    <source>
        <dbReference type="ARBA" id="ARBA00023002"/>
    </source>
</evidence>
<dbReference type="PANTHER" id="PTHR46300:SF7">
    <property type="entry name" value="P450, PUTATIVE (EUROFUNG)-RELATED"/>
    <property type="match status" value="1"/>
</dbReference>
<evidence type="ECO:0000256" key="1">
    <source>
        <dbReference type="ARBA" id="ARBA00001971"/>
    </source>
</evidence>
<dbReference type="PRINTS" id="PR00463">
    <property type="entry name" value="EP450I"/>
</dbReference>
<name>A0ABR1J3B2_9AGAR</name>
<comment type="cofactor">
    <cofactor evidence="1">
        <name>heme</name>
        <dbReference type="ChEBI" id="CHEBI:30413"/>
    </cofactor>
</comment>
<dbReference type="PANTHER" id="PTHR46300">
    <property type="entry name" value="P450, PUTATIVE (EUROFUNG)-RELATED-RELATED"/>
    <property type="match status" value="1"/>
</dbReference>
<evidence type="ECO:0000256" key="2">
    <source>
        <dbReference type="ARBA" id="ARBA00005179"/>
    </source>
</evidence>
<evidence type="ECO:0000256" key="8">
    <source>
        <dbReference type="ARBA" id="ARBA00023033"/>
    </source>
</evidence>
<evidence type="ECO:0000313" key="9">
    <source>
        <dbReference type="EMBL" id="KAK7449278.1"/>
    </source>
</evidence>
<evidence type="ECO:0000256" key="5">
    <source>
        <dbReference type="ARBA" id="ARBA00022723"/>
    </source>
</evidence>
<accession>A0ABR1J3B2</accession>
<keyword evidence="10" id="KW-1185">Reference proteome</keyword>
<dbReference type="InterPro" id="IPR036396">
    <property type="entry name" value="Cyt_P450_sf"/>
</dbReference>
<sequence length="525" mass="59275">MAVFFVSDPKLPVLPAMGLVEHVVSDTLHLSSSTTIVLLLFVLSTALVSAYTRSSKNTSYPPGPRGYPYIGSINIPFKKPWFTYIEWGNKYNSELIHYTRFGRHYLIINTLEAATDLLEKNSRFTSDRCLSSLDIISGWRKIVALLPYSEEWRLQRKVYHQNFRAEASVRFHPAEIHCVREFAKGLIKKSELTLMDQIATLSQKIMFKALYGLEISTNKDSIPESAREVIDAMEDFMMPGRDGLKSSPFHRLFPSLKKSVPVVQQQIDQTVEGPWDLMMDALKSDPSSNRDFESSLIPNLISKLDADADSNALNRIKLMGGTAIAAAADTTMSSISTFFLAMSFYPDVQAKAQKELDTVLGPGKLPTFEDRSSLPYIEAVYREVMRWHPAIPLGLPHGTSADIFYKGYYIPKGTIIFSNIWAMTHNPSTFTNPDAFIPERHIQKDGKFESINSIWAYGFGRRVCIGRHMANDTIWLAIATVLATTKITKLPNENVEDYFSDASFCTPKLPDYMTLPRFEDMSFST</sequence>
<keyword evidence="8" id="KW-0503">Monooxygenase</keyword>
<dbReference type="InterPro" id="IPR050364">
    <property type="entry name" value="Cytochrome_P450_fung"/>
</dbReference>
<dbReference type="EMBL" id="JBANRG010000036">
    <property type="protein sequence ID" value="KAK7449278.1"/>
    <property type="molecule type" value="Genomic_DNA"/>
</dbReference>
<dbReference type="InterPro" id="IPR001128">
    <property type="entry name" value="Cyt_P450"/>
</dbReference>
<reference evidence="9 10" key="1">
    <citation type="submission" date="2024-01" db="EMBL/GenBank/DDBJ databases">
        <title>A draft genome for the cacao thread blight pathogen Marasmiellus scandens.</title>
        <authorList>
            <person name="Baruah I.K."/>
            <person name="Leung J."/>
            <person name="Bukari Y."/>
            <person name="Amoako-Attah I."/>
            <person name="Meinhardt L.W."/>
            <person name="Bailey B.A."/>
            <person name="Cohen S.P."/>
        </authorList>
    </citation>
    <scope>NUCLEOTIDE SEQUENCE [LARGE SCALE GENOMIC DNA]</scope>
    <source>
        <strain evidence="9 10">GH-19</strain>
    </source>
</reference>
<keyword evidence="6" id="KW-0560">Oxidoreductase</keyword>
<protein>
    <submittedName>
        <fullName evidence="9">Cytochrome p450</fullName>
    </submittedName>
</protein>
<keyword evidence="7" id="KW-0408">Iron</keyword>
<keyword evidence="4" id="KW-0349">Heme</keyword>
<comment type="pathway">
    <text evidence="2">Secondary metabolite biosynthesis.</text>
</comment>
<comment type="caution">
    <text evidence="9">The sequence shown here is derived from an EMBL/GenBank/DDBJ whole genome shotgun (WGS) entry which is preliminary data.</text>
</comment>
<evidence type="ECO:0000256" key="4">
    <source>
        <dbReference type="ARBA" id="ARBA00022617"/>
    </source>
</evidence>
<comment type="similarity">
    <text evidence="3">Belongs to the cytochrome P450 family.</text>
</comment>
<dbReference type="Pfam" id="PF00067">
    <property type="entry name" value="p450"/>
    <property type="match status" value="1"/>
</dbReference>
<dbReference type="Gene3D" id="1.10.630.10">
    <property type="entry name" value="Cytochrome P450"/>
    <property type="match status" value="1"/>
</dbReference>
<dbReference type="Proteomes" id="UP001498398">
    <property type="component" value="Unassembled WGS sequence"/>
</dbReference>
<gene>
    <name evidence="9" type="primary">Cyp2ab1_4</name>
    <name evidence="9" type="ORF">VKT23_013421</name>
</gene>
<evidence type="ECO:0000256" key="3">
    <source>
        <dbReference type="ARBA" id="ARBA00010617"/>
    </source>
</evidence>
<proteinExistence type="inferred from homology"/>
<dbReference type="SUPFAM" id="SSF48264">
    <property type="entry name" value="Cytochrome P450"/>
    <property type="match status" value="1"/>
</dbReference>
<dbReference type="InterPro" id="IPR002401">
    <property type="entry name" value="Cyt_P450_E_grp-I"/>
</dbReference>
<evidence type="ECO:0000256" key="7">
    <source>
        <dbReference type="ARBA" id="ARBA00023004"/>
    </source>
</evidence>
<evidence type="ECO:0000313" key="10">
    <source>
        <dbReference type="Proteomes" id="UP001498398"/>
    </source>
</evidence>
<organism evidence="9 10">
    <name type="scientific">Marasmiellus scandens</name>
    <dbReference type="NCBI Taxonomy" id="2682957"/>
    <lineage>
        <taxon>Eukaryota</taxon>
        <taxon>Fungi</taxon>
        <taxon>Dikarya</taxon>
        <taxon>Basidiomycota</taxon>
        <taxon>Agaricomycotina</taxon>
        <taxon>Agaricomycetes</taxon>
        <taxon>Agaricomycetidae</taxon>
        <taxon>Agaricales</taxon>
        <taxon>Marasmiineae</taxon>
        <taxon>Omphalotaceae</taxon>
        <taxon>Marasmiellus</taxon>
    </lineage>
</organism>